<feature type="region of interest" description="Disordered" evidence="5">
    <location>
        <begin position="465"/>
        <end position="508"/>
    </location>
</feature>
<sequence length="657" mass="67201">MSAGRAAPWRSKPSQELQALVAQLAQPSSSGSSLYVLQRPGPSSFVVGQDPGGDKFKVALGNQPTCSCRHSAAQPHEPCVHLLFIMLRVMRLAADNPLLWQSALTDRELQELLDGRLSSSSRGSAGRAAGRRTSSSSSSSSSGKQGSTVQRRTIEQDEPCPICYESLSGVEPGWLVWCSSSCGKSIHGRCMRVWSDHQTKTLQQELSCPLCRCPWGRLDWSPPAAAPAAAAAGGKAAAQARSCHKGVSCSDCQQNPIEGSRYRCLECAAFNLCHACFSAGKHLQHSFVCCATPSAPEQLAERQAHLGLQCNILAHAAASAAVDGSSSSNSSSRRKEAAAQQRTTSRGSCHAAGRRDVSSSERMHATPGATDKLMLPGLQCSSLASAGGSSSGAEARGSRSRTSSRVEASHAHSLPSSSTQRGSSSQGCLGGSSVSPAAAAGAAAEARAAAAAAAAGAAAAAMQQDDHGADGLDHHNASDVLTADLPPSSSSRSGSSASSRLSSSSQERQRIWAGSASFSSSSICRKNSSNKAAARCRGMAPAHGYGHLYSCCKPSGALQHDLAALVLSGHSTSGLHSTAAAAAASAQNDIPAAGAAAGARAAAAAGRGKCTAMRHRHGLSSAGARDDAQAQTSSQASQHQLLAVCGLAAAALQFKHH</sequence>
<keyword evidence="10" id="KW-1185">Reference proteome</keyword>
<keyword evidence="1" id="KW-0479">Metal-binding</keyword>
<dbReference type="AlphaFoldDB" id="A0A383VJ29"/>
<dbReference type="PANTHER" id="PTHR21540">
    <property type="entry name" value="RING FINGER AND SWIM DOMAIN-CONTAINING PROTEIN 2"/>
    <property type="match status" value="1"/>
</dbReference>
<reference evidence="9 10" key="1">
    <citation type="submission" date="2016-10" db="EMBL/GenBank/DDBJ databases">
        <authorList>
            <person name="Cai Z."/>
        </authorList>
    </citation>
    <scope>NUCLEOTIDE SEQUENCE [LARGE SCALE GENOMIC DNA]</scope>
</reference>
<dbReference type="InterPro" id="IPR001841">
    <property type="entry name" value="Znf_RING"/>
</dbReference>
<dbReference type="InterPro" id="IPR043145">
    <property type="entry name" value="Znf_ZZ_sf"/>
</dbReference>
<dbReference type="GO" id="GO:0061630">
    <property type="term" value="F:ubiquitin protein ligase activity"/>
    <property type="evidence" value="ECO:0007669"/>
    <property type="project" value="InterPro"/>
</dbReference>
<feature type="compositionally biased region" description="Basic and acidic residues" evidence="5">
    <location>
        <begin position="353"/>
        <end position="364"/>
    </location>
</feature>
<dbReference type="InterPro" id="IPR039903">
    <property type="entry name" value="Zswim2"/>
</dbReference>
<evidence type="ECO:0000259" key="7">
    <source>
        <dbReference type="PROSITE" id="PS50135"/>
    </source>
</evidence>
<evidence type="ECO:0000259" key="8">
    <source>
        <dbReference type="PROSITE" id="PS50966"/>
    </source>
</evidence>
<feature type="region of interest" description="Disordered" evidence="5">
    <location>
        <begin position="323"/>
        <end position="435"/>
    </location>
</feature>
<dbReference type="Proteomes" id="UP000256970">
    <property type="component" value="Unassembled WGS sequence"/>
</dbReference>
<dbReference type="GO" id="GO:0008270">
    <property type="term" value="F:zinc ion binding"/>
    <property type="evidence" value="ECO:0007669"/>
    <property type="project" value="UniProtKB-KW"/>
</dbReference>
<dbReference type="STRING" id="3088.A0A383VJ29"/>
<dbReference type="InterPro" id="IPR007527">
    <property type="entry name" value="Znf_SWIM"/>
</dbReference>
<keyword evidence="3" id="KW-0862">Zinc</keyword>
<evidence type="ECO:0008006" key="11">
    <source>
        <dbReference type="Google" id="ProtNLM"/>
    </source>
</evidence>
<feature type="compositionally biased region" description="Low complexity" evidence="5">
    <location>
        <begin position="488"/>
        <end position="505"/>
    </location>
</feature>
<dbReference type="Pfam" id="PF00569">
    <property type="entry name" value="ZZ"/>
    <property type="match status" value="1"/>
</dbReference>
<dbReference type="Gene3D" id="3.30.60.90">
    <property type="match status" value="1"/>
</dbReference>
<feature type="compositionally biased region" description="Basic and acidic residues" evidence="5">
    <location>
        <begin position="465"/>
        <end position="477"/>
    </location>
</feature>
<feature type="domain" description="ZZ-type" evidence="7">
    <location>
        <begin position="244"/>
        <end position="295"/>
    </location>
</feature>
<accession>A0A383VJ29</accession>
<feature type="compositionally biased region" description="Low complexity" evidence="5">
    <location>
        <begin position="413"/>
        <end position="435"/>
    </location>
</feature>
<gene>
    <name evidence="9" type="ORF">BQ4739_LOCUS5396</name>
</gene>
<dbReference type="PROSITE" id="PS50966">
    <property type="entry name" value="ZF_SWIM"/>
    <property type="match status" value="1"/>
</dbReference>
<evidence type="ECO:0000256" key="3">
    <source>
        <dbReference type="ARBA" id="ARBA00022833"/>
    </source>
</evidence>
<feature type="domain" description="RING-type" evidence="6">
    <location>
        <begin position="160"/>
        <end position="212"/>
    </location>
</feature>
<feature type="region of interest" description="Disordered" evidence="5">
    <location>
        <begin position="118"/>
        <end position="153"/>
    </location>
</feature>
<evidence type="ECO:0000256" key="2">
    <source>
        <dbReference type="ARBA" id="ARBA00022771"/>
    </source>
</evidence>
<feature type="region of interest" description="Disordered" evidence="5">
    <location>
        <begin position="614"/>
        <end position="633"/>
    </location>
</feature>
<feature type="domain" description="SWIM-type" evidence="8">
    <location>
        <begin position="56"/>
        <end position="90"/>
    </location>
</feature>
<dbReference type="PROSITE" id="PS01357">
    <property type="entry name" value="ZF_ZZ_1"/>
    <property type="match status" value="1"/>
</dbReference>
<dbReference type="PANTHER" id="PTHR21540:SF3">
    <property type="entry name" value="E3 UBIQUITIN-PROTEIN LIGASE ZSWIM2"/>
    <property type="match status" value="1"/>
</dbReference>
<dbReference type="PROSITE" id="PS50135">
    <property type="entry name" value="ZF_ZZ_2"/>
    <property type="match status" value="1"/>
</dbReference>
<evidence type="ECO:0000256" key="5">
    <source>
        <dbReference type="SAM" id="MobiDB-lite"/>
    </source>
</evidence>
<dbReference type="EMBL" id="FNXT01000505">
    <property type="protein sequence ID" value="SZX64920.1"/>
    <property type="molecule type" value="Genomic_DNA"/>
</dbReference>
<name>A0A383VJ29_TETOB</name>
<evidence type="ECO:0000313" key="9">
    <source>
        <dbReference type="EMBL" id="SZX64920.1"/>
    </source>
</evidence>
<dbReference type="Gene3D" id="3.30.40.10">
    <property type="entry name" value="Zinc/RING finger domain, C3HC4 (zinc finger)"/>
    <property type="match status" value="1"/>
</dbReference>
<dbReference type="InterPro" id="IPR013083">
    <property type="entry name" value="Znf_RING/FYVE/PHD"/>
</dbReference>
<dbReference type="SMART" id="SM00291">
    <property type="entry name" value="ZnF_ZZ"/>
    <property type="match status" value="1"/>
</dbReference>
<evidence type="ECO:0000313" key="10">
    <source>
        <dbReference type="Proteomes" id="UP000256970"/>
    </source>
</evidence>
<dbReference type="InterPro" id="IPR000433">
    <property type="entry name" value="Znf_ZZ"/>
</dbReference>
<organism evidence="9 10">
    <name type="scientific">Tetradesmus obliquus</name>
    <name type="common">Green alga</name>
    <name type="synonym">Acutodesmus obliquus</name>
    <dbReference type="NCBI Taxonomy" id="3088"/>
    <lineage>
        <taxon>Eukaryota</taxon>
        <taxon>Viridiplantae</taxon>
        <taxon>Chlorophyta</taxon>
        <taxon>core chlorophytes</taxon>
        <taxon>Chlorophyceae</taxon>
        <taxon>CS clade</taxon>
        <taxon>Sphaeropleales</taxon>
        <taxon>Scenedesmaceae</taxon>
        <taxon>Tetradesmus</taxon>
    </lineage>
</organism>
<feature type="compositionally biased region" description="Low complexity" evidence="5">
    <location>
        <begin position="118"/>
        <end position="143"/>
    </location>
</feature>
<proteinExistence type="predicted"/>
<dbReference type="PROSITE" id="PS50089">
    <property type="entry name" value="ZF_RING_2"/>
    <property type="match status" value="1"/>
</dbReference>
<evidence type="ECO:0000259" key="6">
    <source>
        <dbReference type="PROSITE" id="PS50089"/>
    </source>
</evidence>
<evidence type="ECO:0000256" key="4">
    <source>
        <dbReference type="PROSITE-ProRule" id="PRU00228"/>
    </source>
</evidence>
<feature type="compositionally biased region" description="Low complexity" evidence="5">
    <location>
        <begin position="381"/>
        <end position="405"/>
    </location>
</feature>
<dbReference type="SUPFAM" id="SSF57850">
    <property type="entry name" value="RING/U-box"/>
    <property type="match status" value="2"/>
</dbReference>
<keyword evidence="2 4" id="KW-0863">Zinc-finger</keyword>
<protein>
    <recommendedName>
        <fullName evidence="11">SWIM-type domain-containing protein</fullName>
    </recommendedName>
</protein>
<evidence type="ECO:0000256" key="1">
    <source>
        <dbReference type="ARBA" id="ARBA00022723"/>
    </source>
</evidence>